<evidence type="ECO:0000313" key="6">
    <source>
        <dbReference type="EMBL" id="RKF62660.1"/>
    </source>
</evidence>
<feature type="compositionally biased region" description="Basic and acidic residues" evidence="5">
    <location>
        <begin position="634"/>
        <end position="645"/>
    </location>
</feature>
<dbReference type="OrthoDB" id="9977870at2759"/>
<name>A0A420HZ07_9PEZI</name>
<feature type="region of interest" description="Disordered" evidence="5">
    <location>
        <begin position="634"/>
        <end position="668"/>
    </location>
</feature>
<evidence type="ECO:0000256" key="1">
    <source>
        <dbReference type="ARBA" id="ARBA00022723"/>
    </source>
</evidence>
<dbReference type="EMBL" id="MCFK01003180">
    <property type="protein sequence ID" value="RKF62660.1"/>
    <property type="molecule type" value="Genomic_DNA"/>
</dbReference>
<dbReference type="InterPro" id="IPR017907">
    <property type="entry name" value="Znf_RING_CS"/>
</dbReference>
<dbReference type="GO" id="GO:0008270">
    <property type="term" value="F:zinc ion binding"/>
    <property type="evidence" value="ECO:0007669"/>
    <property type="project" value="UniProtKB-KW"/>
</dbReference>
<gene>
    <name evidence="6" type="ORF">OnM2_031025</name>
</gene>
<feature type="compositionally biased region" description="Polar residues" evidence="5">
    <location>
        <begin position="369"/>
        <end position="385"/>
    </location>
</feature>
<dbReference type="STRING" id="212602.A0A420HZ07"/>
<feature type="coiled-coil region" evidence="4">
    <location>
        <begin position="580"/>
        <end position="607"/>
    </location>
</feature>
<keyword evidence="2" id="KW-0863">Zinc-finger</keyword>
<keyword evidence="3" id="KW-0862">Zinc</keyword>
<evidence type="ECO:0000256" key="2">
    <source>
        <dbReference type="ARBA" id="ARBA00022771"/>
    </source>
</evidence>
<sequence>MQDIPAEYNDEAYFQEVLLMKASQVDIPIGQNDDDEKDEEKEITQSLINLTPNIKTQPFSRGAADKSDVSILVRTLSSASLSSSSTAISSQISCELLEESFTVRRKKEVMARMDVTTNPDHGNLNKLNSAAGLLSTDKNQKNPASSCAPAKPKPSMRITDRIRTKVFRPRQKTSQDKSSHQKHTSYCIRCREAFNNDNSLHCLPCRHPYCKCCLQTIIMQASEEENKMPPRCCNKIIPGTVIGAVLKEDDRVQFLQGVLRFRNHLESHILCPNVNCSGLFSEFQPTNSLRPLEVTCCKCNLGICSLCKGPFHTVDTECPSEWARHTIVQLHDEKTQIPHVNCNTTHIEKTTSHNSGDCCETQDQRDDTSNSSTWVDNSNSDSFYTHNKETKESQSKSDAQFIIDCNNCGSSEESAKEEDNYDSMEIAAAKKRTLESVVLSSLRQQQVNERDRFCAFERKMGWLMTTRHNHERVKARETYEKRLSKMKQHHLRIAAQLEDIQVAAEFELISDFKKTEQIVRNRLRHMEAYCDALGRDSGDSGIEREVTEKDLRQLGQQYNLRDSMYHVHQSKINVLRDKQAKQMERLLMQQELELQKFMNRREELTLAEIRFKKEKDGLSKLFAKRKSALMQKWEMEEQSEREGLESKNNLRLAPITPPIEWPAQKPEI</sequence>
<feature type="region of interest" description="Disordered" evidence="5">
    <location>
        <begin position="350"/>
        <end position="396"/>
    </location>
</feature>
<organism evidence="6 7">
    <name type="scientific">Erysiphe neolycopersici</name>
    <dbReference type="NCBI Taxonomy" id="212602"/>
    <lineage>
        <taxon>Eukaryota</taxon>
        <taxon>Fungi</taxon>
        <taxon>Dikarya</taxon>
        <taxon>Ascomycota</taxon>
        <taxon>Pezizomycotina</taxon>
        <taxon>Leotiomycetes</taxon>
        <taxon>Erysiphales</taxon>
        <taxon>Erysiphaceae</taxon>
        <taxon>Erysiphe</taxon>
    </lineage>
</organism>
<evidence type="ECO:0000256" key="3">
    <source>
        <dbReference type="ARBA" id="ARBA00022833"/>
    </source>
</evidence>
<reference evidence="6 7" key="1">
    <citation type="journal article" date="2018" name="BMC Genomics">
        <title>Comparative genome analyses reveal sequence features reflecting distinct modes of host-adaptation between dicot and monocot powdery mildew.</title>
        <authorList>
            <person name="Wu Y."/>
            <person name="Ma X."/>
            <person name="Pan Z."/>
            <person name="Kale S.D."/>
            <person name="Song Y."/>
            <person name="King H."/>
            <person name="Zhang Q."/>
            <person name="Presley C."/>
            <person name="Deng X."/>
            <person name="Wei C.I."/>
            <person name="Xiao S."/>
        </authorList>
    </citation>
    <scope>NUCLEOTIDE SEQUENCE [LARGE SCALE GENOMIC DNA]</scope>
    <source>
        <strain evidence="6">UMSG2</strain>
    </source>
</reference>
<keyword evidence="7" id="KW-1185">Reference proteome</keyword>
<dbReference type="CDD" id="cd20335">
    <property type="entry name" value="BRcat_RBR"/>
    <property type="match status" value="1"/>
</dbReference>
<evidence type="ECO:0000256" key="4">
    <source>
        <dbReference type="SAM" id="Coils"/>
    </source>
</evidence>
<feature type="compositionally biased region" description="Basic and acidic residues" evidence="5">
    <location>
        <begin position="386"/>
        <end position="395"/>
    </location>
</feature>
<proteinExistence type="predicted"/>
<dbReference type="Proteomes" id="UP000286134">
    <property type="component" value="Unassembled WGS sequence"/>
</dbReference>
<dbReference type="AlphaFoldDB" id="A0A420HZ07"/>
<accession>A0A420HZ07</accession>
<dbReference type="PROSITE" id="PS00518">
    <property type="entry name" value="ZF_RING_1"/>
    <property type="match status" value="1"/>
</dbReference>
<keyword evidence="1" id="KW-0479">Metal-binding</keyword>
<comment type="caution">
    <text evidence="6">The sequence shown here is derived from an EMBL/GenBank/DDBJ whole genome shotgun (WGS) entry which is preliminary data.</text>
</comment>
<evidence type="ECO:0000256" key="5">
    <source>
        <dbReference type="SAM" id="MobiDB-lite"/>
    </source>
</evidence>
<keyword evidence="4" id="KW-0175">Coiled coil</keyword>
<protein>
    <submittedName>
        <fullName evidence="6">Putative ibr domain-containing protein</fullName>
    </submittedName>
</protein>
<evidence type="ECO:0000313" key="7">
    <source>
        <dbReference type="Proteomes" id="UP000286134"/>
    </source>
</evidence>